<keyword evidence="2" id="KW-1185">Reference proteome</keyword>
<dbReference type="EMBL" id="CAACVJ010000323">
    <property type="protein sequence ID" value="VEP15954.1"/>
    <property type="molecule type" value="Genomic_DNA"/>
</dbReference>
<dbReference type="AlphaFoldDB" id="A0A563VWW8"/>
<dbReference type="RefSeq" id="WP_144865777.1">
    <property type="nucleotide sequence ID" value="NZ_LR213799.1"/>
</dbReference>
<dbReference type="InterPro" id="IPR013424">
    <property type="entry name" value="Ice-binding_C"/>
</dbReference>
<organism evidence="1 2">
    <name type="scientific">Hyella patelloides LEGE 07179</name>
    <dbReference type="NCBI Taxonomy" id="945734"/>
    <lineage>
        <taxon>Bacteria</taxon>
        <taxon>Bacillati</taxon>
        <taxon>Cyanobacteriota</taxon>
        <taxon>Cyanophyceae</taxon>
        <taxon>Pleurocapsales</taxon>
        <taxon>Hyellaceae</taxon>
        <taxon>Hyella</taxon>
    </lineage>
</organism>
<sequence length="243" mass="26263">MTITQNSFSNVIKTSLLTGSILALSATSSYAVGLGKYRLHNHPNGNVAAPYYGLRLDGLLTRDTKEEYTFDFNHNDSKVFLNYNADDTISITGQAFGGEDIGSSYKAGTTGVWDIDFTYESVTQAGSDDDVIAFVGEGNISSTINSVNYSFDLNAEQGNFPFAFRLGDKNNDRGYRGYDGISGWGWINHAPDTTAANDALGANHIKSSDWLFTAKQVSVPEPTAILGLLGVTSLGLISKKKRK</sequence>
<dbReference type="Proteomes" id="UP000320055">
    <property type="component" value="Unassembled WGS sequence"/>
</dbReference>
<reference evidence="1 2" key="1">
    <citation type="submission" date="2019-01" db="EMBL/GenBank/DDBJ databases">
        <authorList>
            <person name="Brito A."/>
        </authorList>
    </citation>
    <scope>NUCLEOTIDE SEQUENCE [LARGE SCALE GENOMIC DNA]</scope>
    <source>
        <strain evidence="1">1</strain>
    </source>
</reference>
<name>A0A563VWW8_9CYAN</name>
<proteinExistence type="predicted"/>
<dbReference type="OrthoDB" id="582989at2"/>
<protein>
    <recommendedName>
        <fullName evidence="3">PEP-CTERM protein-sorting domain-containing protein</fullName>
    </recommendedName>
</protein>
<evidence type="ECO:0000313" key="1">
    <source>
        <dbReference type="EMBL" id="VEP15954.1"/>
    </source>
</evidence>
<dbReference type="NCBIfam" id="TIGR02595">
    <property type="entry name" value="PEP_CTERM"/>
    <property type="match status" value="1"/>
</dbReference>
<gene>
    <name evidence="1" type="ORF">H1P_390022</name>
</gene>
<evidence type="ECO:0008006" key="3">
    <source>
        <dbReference type="Google" id="ProtNLM"/>
    </source>
</evidence>
<accession>A0A563VWW8</accession>
<evidence type="ECO:0000313" key="2">
    <source>
        <dbReference type="Proteomes" id="UP000320055"/>
    </source>
</evidence>